<comment type="subcellular location">
    <subcellularLocation>
        <location evidence="1">Endomembrane system</location>
        <topology evidence="1">Multi-pass membrane protein</topology>
    </subcellularLocation>
</comment>
<dbReference type="PANTHER" id="PTHR43867:SF2">
    <property type="entry name" value="CELLULOSE SYNTHASE CATALYTIC SUBUNIT A [UDP-FORMING]"/>
    <property type="match status" value="1"/>
</dbReference>
<evidence type="ECO:0000256" key="3">
    <source>
        <dbReference type="ARBA" id="ARBA00022679"/>
    </source>
</evidence>
<dbReference type="GO" id="GO:0012505">
    <property type="term" value="C:endomembrane system"/>
    <property type="evidence" value="ECO:0007669"/>
    <property type="project" value="UniProtKB-SubCell"/>
</dbReference>
<dbReference type="eggNOG" id="COG1215">
    <property type="taxonomic scope" value="Bacteria"/>
</dbReference>
<keyword evidence="2" id="KW-0328">Glycosyltransferase</keyword>
<keyword evidence="6 8" id="KW-0472">Membrane</keyword>
<dbReference type="EMBL" id="CP000474">
    <property type="protein sequence ID" value="ABM08202.1"/>
    <property type="molecule type" value="Genomic_DNA"/>
</dbReference>
<dbReference type="STRING" id="290340.AAur_0778"/>
<dbReference type="InterPro" id="IPR050321">
    <property type="entry name" value="Glycosyltr_2/OpgH_subfam"/>
</dbReference>
<protein>
    <submittedName>
        <fullName evidence="9">Glycosyl transferase, group 2 family domain protein</fullName>
    </submittedName>
</protein>
<evidence type="ECO:0000313" key="9">
    <source>
        <dbReference type="EMBL" id="ABM08202.1"/>
    </source>
</evidence>
<evidence type="ECO:0000256" key="7">
    <source>
        <dbReference type="SAM" id="MobiDB-lite"/>
    </source>
</evidence>
<organism evidence="9 10">
    <name type="scientific">Paenarthrobacter aurescens (strain TC1)</name>
    <dbReference type="NCBI Taxonomy" id="290340"/>
    <lineage>
        <taxon>Bacteria</taxon>
        <taxon>Bacillati</taxon>
        <taxon>Actinomycetota</taxon>
        <taxon>Actinomycetes</taxon>
        <taxon>Micrococcales</taxon>
        <taxon>Micrococcaceae</taxon>
        <taxon>Paenarthrobacter</taxon>
    </lineage>
</organism>
<accession>A1R2W6</accession>
<dbReference type="KEGG" id="aau:AAur_0778"/>
<dbReference type="PANTHER" id="PTHR43867">
    <property type="entry name" value="CELLULOSE SYNTHASE CATALYTIC SUBUNIT A [UDP-FORMING]"/>
    <property type="match status" value="1"/>
</dbReference>
<feature type="transmembrane region" description="Helical" evidence="8">
    <location>
        <begin position="591"/>
        <end position="612"/>
    </location>
</feature>
<dbReference type="OrthoDB" id="9806824at2"/>
<dbReference type="InterPro" id="IPR029044">
    <property type="entry name" value="Nucleotide-diphossugar_trans"/>
</dbReference>
<evidence type="ECO:0000256" key="1">
    <source>
        <dbReference type="ARBA" id="ARBA00004127"/>
    </source>
</evidence>
<feature type="transmembrane region" description="Helical" evidence="8">
    <location>
        <begin position="560"/>
        <end position="579"/>
    </location>
</feature>
<dbReference type="SUPFAM" id="SSF53448">
    <property type="entry name" value="Nucleotide-diphospho-sugar transferases"/>
    <property type="match status" value="2"/>
</dbReference>
<dbReference type="Proteomes" id="UP000000637">
    <property type="component" value="Chromosome"/>
</dbReference>
<evidence type="ECO:0000313" key="10">
    <source>
        <dbReference type="Proteomes" id="UP000000637"/>
    </source>
</evidence>
<proteinExistence type="predicted"/>
<dbReference type="InterPro" id="IPR005150">
    <property type="entry name" value="Cellulose_synth"/>
</dbReference>
<dbReference type="Pfam" id="PF03552">
    <property type="entry name" value="Cellulose_synt"/>
    <property type="match status" value="1"/>
</dbReference>
<reference evidence="9 10" key="1">
    <citation type="journal article" date="2006" name="PLoS Genet.">
        <title>Secrets of soil survival revealed by the genome sequence of Arthrobacter aurescens TC1.</title>
        <authorList>
            <person name="Mongodin E.F."/>
            <person name="Shapir N."/>
            <person name="Daugherty S.C."/>
            <person name="DeBoy R.T."/>
            <person name="Emerson J.B."/>
            <person name="Shvartzbeyn A."/>
            <person name="Radune D."/>
            <person name="Vamathevan J."/>
            <person name="Riggs F."/>
            <person name="Grinberg V."/>
            <person name="Khouri H."/>
            <person name="Wackett L.P."/>
            <person name="Nelson K.E."/>
            <person name="Sadowsky M.J."/>
        </authorList>
    </citation>
    <scope>NUCLEOTIDE SEQUENCE [LARGE SCALE GENOMIC DNA]</scope>
    <source>
        <strain evidence="9 10">TC1</strain>
    </source>
</reference>
<dbReference type="GO" id="GO:0016760">
    <property type="term" value="F:cellulose synthase (UDP-forming) activity"/>
    <property type="evidence" value="ECO:0007669"/>
    <property type="project" value="InterPro"/>
</dbReference>
<evidence type="ECO:0000256" key="8">
    <source>
        <dbReference type="SAM" id="Phobius"/>
    </source>
</evidence>
<keyword evidence="5 8" id="KW-1133">Transmembrane helix</keyword>
<gene>
    <name evidence="9" type="ordered locus">AAur_0778</name>
</gene>
<dbReference type="RefSeq" id="WP_011773526.1">
    <property type="nucleotide sequence ID" value="NC_008711.1"/>
</dbReference>
<dbReference type="GO" id="GO:0030244">
    <property type="term" value="P:cellulose biosynthetic process"/>
    <property type="evidence" value="ECO:0007669"/>
    <property type="project" value="InterPro"/>
</dbReference>
<name>A1R2W6_PAEAT</name>
<dbReference type="AlphaFoldDB" id="A1R2W6"/>
<dbReference type="GO" id="GO:0005886">
    <property type="term" value="C:plasma membrane"/>
    <property type="evidence" value="ECO:0007669"/>
    <property type="project" value="TreeGrafter"/>
</dbReference>
<feature type="region of interest" description="Disordered" evidence="7">
    <location>
        <begin position="619"/>
        <end position="647"/>
    </location>
</feature>
<feature type="transmembrane region" description="Helical" evidence="8">
    <location>
        <begin position="23"/>
        <end position="42"/>
    </location>
</feature>
<sequence>MLTRLGLFPSSYRRLKMGIYRQILVRILAVLVVSFGLIYISWRWSSTVAWDAWWISLPLVAAETYSLGESALYAVTMWNARRRPPPPPALPGRSVDVFIATYNEPLDLVLKTAIAARDMEYPHETWILDDGDRAEFASAARQIGVGYITRGPEWDGRQRFAKAGNVNNALSMTTGEFVAIFDADQVPEPRFLDRVLGYFDAEEVAFVQTPQHFWNVPDRDPLGSQAELFYGPIQQGKDGWDAAFFCGSNAVLRREALMALGLTRYTRTATEQTWRALRRGRSRLQDLHSESGRRHPAAMPVVESALEAVARAEHQVRRGEVLAEITFELRVAFHAAALAVPDAMDDVVPELDAVLESVDVAHTDQALAIHPMDTTTITEDMATAMHLHAMGWGSIYHHEVLVHGLAPEDVSTMLSQRHRWAAGTMQVFFNDNPLFLRGLTLAQRLMYLGTMTSYLNGFAALSYIAAPVVFLVAGTYPLTASPVVFFCLFLPFFISCQLLFQVAGNGSKGLWRGQQWSFALFPTWIAATCSGAAAVFLGRHLTFSVTAKSKQATGRGFQHVRLQVAAMGLLVVSSLIGVARVSSGEAPLYPTLITLAWVALDLALLSVVIGAARYRGPGEDLVEPMPPPKELTSVLASPKGSPSKPLH</sequence>
<keyword evidence="10" id="KW-1185">Reference proteome</keyword>
<evidence type="ECO:0000256" key="2">
    <source>
        <dbReference type="ARBA" id="ARBA00022676"/>
    </source>
</evidence>
<evidence type="ECO:0000256" key="5">
    <source>
        <dbReference type="ARBA" id="ARBA00022989"/>
    </source>
</evidence>
<dbReference type="Gene3D" id="3.90.550.10">
    <property type="entry name" value="Spore Coat Polysaccharide Biosynthesis Protein SpsA, Chain A"/>
    <property type="match status" value="2"/>
</dbReference>
<evidence type="ECO:0000256" key="6">
    <source>
        <dbReference type="ARBA" id="ARBA00023136"/>
    </source>
</evidence>
<keyword evidence="3 9" id="KW-0808">Transferase</keyword>
<feature type="transmembrane region" description="Helical" evidence="8">
    <location>
        <begin position="516"/>
        <end position="540"/>
    </location>
</feature>
<feature type="transmembrane region" description="Helical" evidence="8">
    <location>
        <begin position="483"/>
        <end position="504"/>
    </location>
</feature>
<dbReference type="HOGENOM" id="CLU_011907_4_1_11"/>
<dbReference type="CAZy" id="GT2">
    <property type="family name" value="Glycosyltransferase Family 2"/>
</dbReference>
<evidence type="ECO:0000256" key="4">
    <source>
        <dbReference type="ARBA" id="ARBA00022692"/>
    </source>
</evidence>
<dbReference type="CDD" id="cd06421">
    <property type="entry name" value="CESA_CelA_like"/>
    <property type="match status" value="1"/>
</dbReference>
<feature type="transmembrane region" description="Helical" evidence="8">
    <location>
        <begin position="454"/>
        <end position="477"/>
    </location>
</feature>
<keyword evidence="4 8" id="KW-0812">Transmembrane</keyword>